<evidence type="ECO:0000313" key="2">
    <source>
        <dbReference type="Proteomes" id="UP001596292"/>
    </source>
</evidence>
<dbReference type="Proteomes" id="UP001596292">
    <property type="component" value="Unassembled WGS sequence"/>
</dbReference>
<comment type="caution">
    <text evidence="1">The sequence shown here is derived from an EMBL/GenBank/DDBJ whole genome shotgun (WGS) entry which is preliminary data.</text>
</comment>
<dbReference type="RefSeq" id="WP_378973590.1">
    <property type="nucleotide sequence ID" value="NZ_JBHSWN010000001.1"/>
</dbReference>
<evidence type="ECO:0008006" key="3">
    <source>
        <dbReference type="Google" id="ProtNLM"/>
    </source>
</evidence>
<evidence type="ECO:0000313" key="1">
    <source>
        <dbReference type="EMBL" id="MFC6792079.1"/>
    </source>
</evidence>
<keyword evidence="2" id="KW-1185">Reference proteome</keyword>
<reference evidence="2" key="1">
    <citation type="journal article" date="2019" name="Int. J. Syst. Evol. Microbiol.">
        <title>The Global Catalogue of Microorganisms (GCM) 10K type strain sequencing project: providing services to taxonomists for standard genome sequencing and annotation.</title>
        <authorList>
            <consortium name="The Broad Institute Genomics Platform"/>
            <consortium name="The Broad Institute Genome Sequencing Center for Infectious Disease"/>
            <person name="Wu L."/>
            <person name="Ma J."/>
        </authorList>
    </citation>
    <scope>NUCLEOTIDE SEQUENCE [LARGE SCALE GENOMIC DNA]</scope>
    <source>
        <strain evidence="2">CCUG 48316</strain>
    </source>
</reference>
<organism evidence="1 2">
    <name type="scientific">Methylobacterium komagatae</name>
    <dbReference type="NCBI Taxonomy" id="374425"/>
    <lineage>
        <taxon>Bacteria</taxon>
        <taxon>Pseudomonadati</taxon>
        <taxon>Pseudomonadota</taxon>
        <taxon>Alphaproteobacteria</taxon>
        <taxon>Hyphomicrobiales</taxon>
        <taxon>Methylobacteriaceae</taxon>
        <taxon>Methylobacterium</taxon>
    </lineage>
</organism>
<sequence>MSIAHDHSHTVEIVPGSGTSPTFRWIIRRQDGTPVRQSPYAFSTEKGALISADCWRRELAEAGIR</sequence>
<proteinExistence type="predicted"/>
<dbReference type="EMBL" id="JBHSWN010000001">
    <property type="protein sequence ID" value="MFC6792079.1"/>
    <property type="molecule type" value="Genomic_DNA"/>
</dbReference>
<name>A0ABW2BQE8_9HYPH</name>
<gene>
    <name evidence="1" type="ORF">ACFQE0_22370</name>
</gene>
<protein>
    <recommendedName>
        <fullName evidence="3">DUF1508 domain-containing protein</fullName>
    </recommendedName>
</protein>
<accession>A0ABW2BQE8</accession>